<dbReference type="Pfam" id="PF24793">
    <property type="entry name" value="GINT1_N"/>
    <property type="match status" value="1"/>
</dbReference>
<sequence>MLYRLELAAGETPVASDDLSANNIPRISLDDEEALHALAPDVILDLSGNHGAGISAASARHGVWFTDAFGSVPGIAGLQPLLEGRPVSSINLFRRSLAQALPDLIASAAVNIKFVASRNERFLAEKSVSLILRELKRRARGLLSATPSETVLFVAPRAPGTSETLAYLGRMVGELVRRAWQKFATTLGLRPGMFCINLTEGEPLKFNPALAEAVTSPANCYYADPFLWPHGEDTWCFFESFDYHMGLGYISAGRIENGRFEDVRTVLAPGYHLSFPFLFEHDGQLFMMPESCASRRIELWRCTSFPDGWELHRTALEGTNASDSTLVQIDEQWWLFTNISDDPFADMSSELHLFRANSPLLERLEPHPLNPVVFDSRCARNAGRIWQRDGVFYRPAQDNSHGTYGYGLQLMRIDELTMERYRESSVRHITPNFKRGIIGCHHIDVLDNRIVFDVRHRYGGRG</sequence>
<dbReference type="InterPro" id="IPR023296">
    <property type="entry name" value="Glyco_hydro_beta-prop_sf"/>
</dbReference>
<organism evidence="2 3">
    <name type="scientific">Sphingorhabdus pulchriflava</name>
    <dbReference type="NCBI Taxonomy" id="2292257"/>
    <lineage>
        <taxon>Bacteria</taxon>
        <taxon>Pseudomonadati</taxon>
        <taxon>Pseudomonadota</taxon>
        <taxon>Alphaproteobacteria</taxon>
        <taxon>Sphingomonadales</taxon>
        <taxon>Sphingomonadaceae</taxon>
        <taxon>Sphingorhabdus</taxon>
    </lineage>
</organism>
<dbReference type="AlphaFoldDB" id="A0A371BIS7"/>
<accession>A0A371BIS7</accession>
<proteinExistence type="predicted"/>
<comment type="caution">
    <text evidence="2">The sequence shown here is derived from an EMBL/GenBank/DDBJ whole genome shotgun (WGS) entry which is preliminary data.</text>
</comment>
<keyword evidence="3" id="KW-1185">Reference proteome</keyword>
<reference evidence="3" key="1">
    <citation type="submission" date="2018-08" db="EMBL/GenBank/DDBJ databases">
        <authorList>
            <person name="Kim S.-J."/>
            <person name="Jung G.-Y."/>
        </authorList>
    </citation>
    <scope>NUCLEOTIDE SEQUENCE [LARGE SCALE GENOMIC DNA]</scope>
    <source>
        <strain evidence="3">GY_G</strain>
    </source>
</reference>
<dbReference type="Proteomes" id="UP000263833">
    <property type="component" value="Unassembled WGS sequence"/>
</dbReference>
<protein>
    <recommendedName>
        <fullName evidence="1">Glucosamine inositolphosphorylceramide transferase 1 N-terminal domain-containing protein</fullName>
    </recommendedName>
</protein>
<evidence type="ECO:0000313" key="3">
    <source>
        <dbReference type="Proteomes" id="UP000263833"/>
    </source>
</evidence>
<dbReference type="Gene3D" id="2.115.10.20">
    <property type="entry name" value="Glycosyl hydrolase domain, family 43"/>
    <property type="match status" value="1"/>
</dbReference>
<evidence type="ECO:0000259" key="1">
    <source>
        <dbReference type="Pfam" id="PF24793"/>
    </source>
</evidence>
<name>A0A371BIS7_9SPHN</name>
<gene>
    <name evidence="2" type="ORF">DXH95_07760</name>
</gene>
<feature type="domain" description="Glucosamine inositolphosphorylceramide transferase 1 N-terminal" evidence="1">
    <location>
        <begin position="213"/>
        <end position="432"/>
    </location>
</feature>
<dbReference type="InterPro" id="IPR056442">
    <property type="entry name" value="GINT1_N"/>
</dbReference>
<dbReference type="SUPFAM" id="SSF75005">
    <property type="entry name" value="Arabinanase/levansucrase/invertase"/>
    <property type="match status" value="1"/>
</dbReference>
<evidence type="ECO:0000313" key="2">
    <source>
        <dbReference type="EMBL" id="RDV07251.1"/>
    </source>
</evidence>
<dbReference type="EMBL" id="QRGP01000001">
    <property type="protein sequence ID" value="RDV07251.1"/>
    <property type="molecule type" value="Genomic_DNA"/>
</dbReference>